<gene>
    <name evidence="3" type="ORF">CUESP1_2865</name>
</gene>
<feature type="transmembrane region" description="Helical" evidence="1">
    <location>
        <begin position="39"/>
        <end position="56"/>
    </location>
</feature>
<keyword evidence="4" id="KW-1185">Reference proteome</keyword>
<dbReference type="PANTHER" id="PTHR40448">
    <property type="entry name" value="TWO-COMPONENT SENSOR HISTIDINE KINASE"/>
    <property type="match status" value="1"/>
</dbReference>
<dbReference type="PANTHER" id="PTHR40448:SF1">
    <property type="entry name" value="TWO-COMPONENT SENSOR HISTIDINE KINASE"/>
    <property type="match status" value="1"/>
</dbReference>
<accession>M1ZKJ4</accession>
<name>M1ZKJ4_9FIRM</name>
<dbReference type="CDD" id="cd16935">
    <property type="entry name" value="HATPase_AgrC-ComD-like"/>
    <property type="match status" value="1"/>
</dbReference>
<feature type="transmembrane region" description="Helical" evidence="1">
    <location>
        <begin position="93"/>
        <end position="114"/>
    </location>
</feature>
<feature type="transmembrane region" description="Helical" evidence="1">
    <location>
        <begin position="6"/>
        <end position="27"/>
    </location>
</feature>
<dbReference type="EMBL" id="LT669839">
    <property type="protein sequence ID" value="SHD78195.1"/>
    <property type="molecule type" value="Genomic_DNA"/>
</dbReference>
<dbReference type="HOGENOM" id="CLU_020211_13_3_9"/>
<reference evidence="3 4" key="1">
    <citation type="submission" date="2016-11" db="EMBL/GenBank/DDBJ databases">
        <authorList>
            <person name="Manzoor S."/>
        </authorList>
    </citation>
    <scope>NUCLEOTIDE SEQUENCE [LARGE SCALE GENOMIC DNA]</scope>
    <source>
        <strain evidence="3">Clostridium ultunense strain Esp</strain>
    </source>
</reference>
<sequence>MPQSTLWLIYEYILCLVEILLFYDFLNFILKKDKRVKKGYYYLSIMLLSVFTLALTEINIYSMVRTILLYLILLLVAYILFKGNIKEKIFFVTMFYFFLILSDILAVNILSSFIRKDLQGIIETQAWPRLLLSQISKLLLFLILRMVKSNYKERDSDIPRYYWYWILFVYLISGINLLVIFNIGLILNELNIEIQHLTIAISLGSLLIVAVTYYIFVKLNSFYKEKSSYRIVEIKNRMLKKEMEEKEIMYEGVKKLHHDFKNHIICIEKLLEQEKLQLASEYIKGLKDEVVETYTWIKTGNDAIDAILNQKKSEGVKKNIDMDMKVSIPEDLNVKPLDLCTILGNALDNSIEANEKIEEKNRRNIDLKINPYKDYLFIEISNPSSANPMDEDGKLKTTKKDKENHGFGMKSIESIVEKYNGILNYEYDEGKFILNIMLPIEEVRF</sequence>
<dbReference type="GO" id="GO:0005524">
    <property type="term" value="F:ATP binding"/>
    <property type="evidence" value="ECO:0007669"/>
    <property type="project" value="UniProtKB-KW"/>
</dbReference>
<keyword evidence="3" id="KW-0067">ATP-binding</keyword>
<feature type="transmembrane region" description="Helical" evidence="1">
    <location>
        <begin position="199"/>
        <end position="217"/>
    </location>
</feature>
<dbReference type="Proteomes" id="UP000245423">
    <property type="component" value="Chromosome 1"/>
</dbReference>
<dbReference type="GO" id="GO:0042802">
    <property type="term" value="F:identical protein binding"/>
    <property type="evidence" value="ECO:0007669"/>
    <property type="project" value="TreeGrafter"/>
</dbReference>
<dbReference type="Pfam" id="PF14501">
    <property type="entry name" value="HATPase_c_5"/>
    <property type="match status" value="1"/>
</dbReference>
<evidence type="ECO:0000313" key="4">
    <source>
        <dbReference type="Proteomes" id="UP000245423"/>
    </source>
</evidence>
<dbReference type="InterPro" id="IPR036890">
    <property type="entry name" value="HATPase_C_sf"/>
</dbReference>
<evidence type="ECO:0000313" key="3">
    <source>
        <dbReference type="EMBL" id="SHD78195.1"/>
    </source>
</evidence>
<keyword evidence="1" id="KW-1133">Transmembrane helix</keyword>
<keyword evidence="3" id="KW-0547">Nucleotide-binding</keyword>
<organism evidence="3 4">
    <name type="scientific">[Clostridium] ultunense Esp</name>
    <dbReference type="NCBI Taxonomy" id="1288971"/>
    <lineage>
        <taxon>Bacteria</taxon>
        <taxon>Bacillati</taxon>
        <taxon>Bacillota</taxon>
        <taxon>Tissierellia</taxon>
        <taxon>Tissierellales</taxon>
        <taxon>Tepidimicrobiaceae</taxon>
        <taxon>Schnuerera</taxon>
    </lineage>
</organism>
<dbReference type="Gene3D" id="3.30.565.10">
    <property type="entry name" value="Histidine kinase-like ATPase, C-terminal domain"/>
    <property type="match status" value="1"/>
</dbReference>
<keyword evidence="1" id="KW-0472">Membrane</keyword>
<feature type="transmembrane region" description="Helical" evidence="1">
    <location>
        <begin position="62"/>
        <end position="81"/>
    </location>
</feature>
<protein>
    <submittedName>
        <fullName evidence="3">Putative ATP-binding region ATPase domain protein</fullName>
    </submittedName>
</protein>
<dbReference type="AlphaFoldDB" id="M1ZKJ4"/>
<evidence type="ECO:0000259" key="2">
    <source>
        <dbReference type="Pfam" id="PF14501"/>
    </source>
</evidence>
<dbReference type="RefSeq" id="WP_005585577.1">
    <property type="nucleotide sequence ID" value="NZ_LT669839.1"/>
</dbReference>
<dbReference type="OrthoDB" id="1634477at2"/>
<feature type="transmembrane region" description="Helical" evidence="1">
    <location>
        <begin position="164"/>
        <end position="187"/>
    </location>
</feature>
<feature type="transmembrane region" description="Helical" evidence="1">
    <location>
        <begin position="126"/>
        <end position="144"/>
    </location>
</feature>
<dbReference type="InterPro" id="IPR032834">
    <property type="entry name" value="NatK-like_C"/>
</dbReference>
<evidence type="ECO:0000256" key="1">
    <source>
        <dbReference type="SAM" id="Phobius"/>
    </source>
</evidence>
<dbReference type="SUPFAM" id="SSF55874">
    <property type="entry name" value="ATPase domain of HSP90 chaperone/DNA topoisomerase II/histidine kinase"/>
    <property type="match status" value="1"/>
</dbReference>
<keyword evidence="1" id="KW-0812">Transmembrane</keyword>
<proteinExistence type="predicted"/>
<feature type="domain" description="Sensor histidine kinase NatK-like C-terminal" evidence="2">
    <location>
        <begin position="335"/>
        <end position="439"/>
    </location>
</feature>